<feature type="compositionally biased region" description="Polar residues" evidence="1">
    <location>
        <begin position="105"/>
        <end position="122"/>
    </location>
</feature>
<evidence type="ECO:0000313" key="2">
    <source>
        <dbReference type="EMBL" id="BBH53771.1"/>
    </source>
</evidence>
<dbReference type="Proteomes" id="UP000291236">
    <property type="component" value="Chromosome"/>
</dbReference>
<organism evidence="2 3">
    <name type="scientific">Fluviispira sanaruensis</name>
    <dbReference type="NCBI Taxonomy" id="2493639"/>
    <lineage>
        <taxon>Bacteria</taxon>
        <taxon>Pseudomonadati</taxon>
        <taxon>Bdellovibrionota</taxon>
        <taxon>Oligoflexia</taxon>
        <taxon>Silvanigrellales</taxon>
        <taxon>Silvanigrellaceae</taxon>
        <taxon>Fluviispira</taxon>
    </lineage>
</organism>
<dbReference type="KEGG" id="sbf:JCM31447_22190"/>
<sequence>MLDMDDLKKRKMELETTLESLHKLIKCRNAVLSSIERLSFHRVITHQRSLLNMSSKGDKKNFMAISSRAIEVDAKMNRRCLFHLRAKEKHLEELLNEVILKLSESESSVAENATPSSENLNSESDETKVAS</sequence>
<reference evidence="2 3" key="1">
    <citation type="submission" date="2018-12" db="EMBL/GenBank/DDBJ databases">
        <title>Rubrispira sanarue gen. nov., sp., nov., a member of the order Silvanigrellales, isolated from a brackish lake in Hamamatsu Japan.</title>
        <authorList>
            <person name="Maejima Y."/>
            <person name="Iino T."/>
            <person name="Muraguchi Y."/>
            <person name="Fukuda K."/>
            <person name="Nojiri H."/>
            <person name="Ohkuma M."/>
            <person name="Moriuchi R."/>
            <person name="Dohra H."/>
            <person name="Kimbara K."/>
            <person name="Shintani M."/>
        </authorList>
    </citation>
    <scope>NUCLEOTIDE SEQUENCE [LARGE SCALE GENOMIC DNA]</scope>
    <source>
        <strain evidence="2 3">RF1110005</strain>
    </source>
</reference>
<dbReference type="OrthoDB" id="9851948at2"/>
<keyword evidence="3" id="KW-1185">Reference proteome</keyword>
<protein>
    <submittedName>
        <fullName evidence="2">Uncharacterized protein</fullName>
    </submittedName>
</protein>
<evidence type="ECO:0000313" key="3">
    <source>
        <dbReference type="Proteomes" id="UP000291236"/>
    </source>
</evidence>
<feature type="region of interest" description="Disordered" evidence="1">
    <location>
        <begin position="105"/>
        <end position="131"/>
    </location>
</feature>
<gene>
    <name evidence="2" type="ORF">JCM31447_22190</name>
</gene>
<dbReference type="EMBL" id="AP019368">
    <property type="protein sequence ID" value="BBH53771.1"/>
    <property type="molecule type" value="Genomic_DNA"/>
</dbReference>
<name>A0A4P2VLM1_FLUSA</name>
<dbReference type="RefSeq" id="WP_130610295.1">
    <property type="nucleotide sequence ID" value="NZ_AP019368.1"/>
</dbReference>
<evidence type="ECO:0000256" key="1">
    <source>
        <dbReference type="SAM" id="MobiDB-lite"/>
    </source>
</evidence>
<dbReference type="AlphaFoldDB" id="A0A4P2VLM1"/>
<proteinExistence type="predicted"/>
<accession>A0A4P2VLM1</accession>